<feature type="compositionally biased region" description="Polar residues" evidence="2">
    <location>
        <begin position="1689"/>
        <end position="1699"/>
    </location>
</feature>
<keyword evidence="1" id="KW-0175">Coiled coil</keyword>
<feature type="compositionally biased region" description="Polar residues" evidence="2">
    <location>
        <begin position="429"/>
        <end position="451"/>
    </location>
</feature>
<feature type="compositionally biased region" description="Polar residues" evidence="2">
    <location>
        <begin position="1029"/>
        <end position="1040"/>
    </location>
</feature>
<feature type="compositionally biased region" description="Low complexity" evidence="2">
    <location>
        <begin position="1975"/>
        <end position="1988"/>
    </location>
</feature>
<feature type="region of interest" description="Disordered" evidence="2">
    <location>
        <begin position="1184"/>
        <end position="1203"/>
    </location>
</feature>
<gene>
    <name evidence="3" type="ORF">GSLYS_00014122001</name>
</gene>
<dbReference type="EMBL" id="CAXITT010000384">
    <property type="protein sequence ID" value="CAL1540473.1"/>
    <property type="molecule type" value="Genomic_DNA"/>
</dbReference>
<feature type="region of interest" description="Disordered" evidence="2">
    <location>
        <begin position="1020"/>
        <end position="1044"/>
    </location>
</feature>
<feature type="compositionally biased region" description="Acidic residues" evidence="2">
    <location>
        <begin position="1935"/>
        <end position="1974"/>
    </location>
</feature>
<feature type="compositionally biased region" description="Basic residues" evidence="2">
    <location>
        <begin position="34"/>
        <end position="45"/>
    </location>
</feature>
<feature type="compositionally biased region" description="Basic and acidic residues" evidence="2">
    <location>
        <begin position="1764"/>
        <end position="1780"/>
    </location>
</feature>
<feature type="region of interest" description="Disordered" evidence="2">
    <location>
        <begin position="1290"/>
        <end position="1311"/>
    </location>
</feature>
<feature type="compositionally biased region" description="Polar residues" evidence="2">
    <location>
        <begin position="860"/>
        <end position="876"/>
    </location>
</feature>
<protein>
    <submittedName>
        <fullName evidence="3">Uncharacterized protein</fullName>
    </submittedName>
</protein>
<feature type="compositionally biased region" description="Basic and acidic residues" evidence="2">
    <location>
        <begin position="1505"/>
        <end position="1526"/>
    </location>
</feature>
<feature type="region of interest" description="Disordered" evidence="2">
    <location>
        <begin position="1"/>
        <end position="65"/>
    </location>
</feature>
<feature type="compositionally biased region" description="Low complexity" evidence="2">
    <location>
        <begin position="1293"/>
        <end position="1309"/>
    </location>
</feature>
<name>A0AAV2I2S2_LYMST</name>
<feature type="compositionally biased region" description="Basic and acidic residues" evidence="2">
    <location>
        <begin position="1154"/>
        <end position="1172"/>
    </location>
</feature>
<reference evidence="3 4" key="1">
    <citation type="submission" date="2024-04" db="EMBL/GenBank/DDBJ databases">
        <authorList>
            <consortium name="Genoscope - CEA"/>
            <person name="William W."/>
        </authorList>
    </citation>
    <scope>NUCLEOTIDE SEQUENCE [LARGE SCALE GENOMIC DNA]</scope>
</reference>
<accession>A0AAV2I2S2</accession>
<feature type="region of interest" description="Disordered" evidence="2">
    <location>
        <begin position="967"/>
        <end position="997"/>
    </location>
</feature>
<feature type="region of interest" description="Disordered" evidence="2">
    <location>
        <begin position="1498"/>
        <end position="1599"/>
    </location>
</feature>
<feature type="region of interest" description="Disordered" evidence="2">
    <location>
        <begin position="128"/>
        <end position="474"/>
    </location>
</feature>
<dbReference type="Proteomes" id="UP001497497">
    <property type="component" value="Unassembled WGS sequence"/>
</dbReference>
<evidence type="ECO:0000313" key="4">
    <source>
        <dbReference type="Proteomes" id="UP001497497"/>
    </source>
</evidence>
<feature type="region of interest" description="Disordered" evidence="2">
    <location>
        <begin position="1335"/>
        <end position="1361"/>
    </location>
</feature>
<feature type="region of interest" description="Disordered" evidence="2">
    <location>
        <begin position="1066"/>
        <end position="1089"/>
    </location>
</feature>
<feature type="region of interest" description="Disordered" evidence="2">
    <location>
        <begin position="1918"/>
        <end position="1998"/>
    </location>
</feature>
<feature type="region of interest" description="Disordered" evidence="2">
    <location>
        <begin position="1614"/>
        <end position="1718"/>
    </location>
</feature>
<feature type="compositionally biased region" description="Basic residues" evidence="2">
    <location>
        <begin position="1800"/>
        <end position="1811"/>
    </location>
</feature>
<feature type="region of interest" description="Disordered" evidence="2">
    <location>
        <begin position="1408"/>
        <end position="1439"/>
    </location>
</feature>
<feature type="compositionally biased region" description="Low complexity" evidence="2">
    <location>
        <begin position="151"/>
        <end position="169"/>
    </location>
</feature>
<feature type="compositionally biased region" description="Polar residues" evidence="2">
    <location>
        <begin position="762"/>
        <end position="777"/>
    </location>
</feature>
<feature type="region of interest" description="Disordered" evidence="2">
    <location>
        <begin position="823"/>
        <end position="931"/>
    </location>
</feature>
<organism evidence="3 4">
    <name type="scientific">Lymnaea stagnalis</name>
    <name type="common">Great pond snail</name>
    <name type="synonym">Helix stagnalis</name>
    <dbReference type="NCBI Taxonomy" id="6523"/>
    <lineage>
        <taxon>Eukaryota</taxon>
        <taxon>Metazoa</taxon>
        <taxon>Spiralia</taxon>
        <taxon>Lophotrochozoa</taxon>
        <taxon>Mollusca</taxon>
        <taxon>Gastropoda</taxon>
        <taxon>Heterobranchia</taxon>
        <taxon>Euthyneura</taxon>
        <taxon>Panpulmonata</taxon>
        <taxon>Hygrophila</taxon>
        <taxon>Lymnaeoidea</taxon>
        <taxon>Lymnaeidae</taxon>
        <taxon>Lymnaea</taxon>
    </lineage>
</organism>
<evidence type="ECO:0000313" key="3">
    <source>
        <dbReference type="EMBL" id="CAL1540473.1"/>
    </source>
</evidence>
<feature type="compositionally biased region" description="Polar residues" evidence="2">
    <location>
        <begin position="1918"/>
        <end position="1927"/>
    </location>
</feature>
<feature type="compositionally biased region" description="Polar residues" evidence="2">
    <location>
        <begin position="264"/>
        <end position="277"/>
    </location>
</feature>
<feature type="compositionally biased region" description="Basic and acidic residues" evidence="2">
    <location>
        <begin position="1614"/>
        <end position="1635"/>
    </location>
</feature>
<sequence>MGNRIGGQKQKDQKNKGDKRREKEAKKEKEKLQKKEKRDKKKKPHPSGLDTDFDESSHVTGGDSESCVFHSAENVSSSPYLDACTRSELEHGTSWSGMCESFSSATQHSKVLSSKDFKDGFSLEACIPPDIARPETYDDGASSTTSRFEGRSGSSVKSRRSNNSVKSNSAQPRSRHDTPISHRSQHGDDAASVGTSSQVSGGYHTPLLSTPIFGRTERPNSPVSGASSTLTRVQETDPNDSMDITPKTTFHHPHFYNHQKPRTQKQLQHQPTSSTDFRNLPKPTSPHPQRRALSPKMTSAPVKLISSDESSSSPTTPTPQRRAANILDLFRPGSRSDKSKKNKNRDKQASTGAASKGGINTGSGEADGKSKSSPLWKTWERSSAKKIEKQNRVSIFGTTRKTEQKNPGKNAKESKQIQTGESIPVGVNNPHTVVSGENISITGSPETTATRLFTHKTSRTSSRSSDSNLESVSRVINGSDEGDFMKRTSSPPMVKSAAVCIMKLEELERSIEQTIREKFPDAEPFLLKKRTKDDEVKGSRSLPSTPSLKKKLYVVRDVDDSKRNSQKDPGDVNLNAVSERLGESTRLTFECLPSPAMSPVVLRRFGARTRHASISPKIPRAKTAALYASPGEMSRMEESMSTKTVTKVPVYHALSTKQPQTPVLSTQLMKPLSASQKSTSKYDNVMDDTDDALPFLQSGPQLVRQHGVEEYDSDEVDEKTSYDHVRDSNSNPVIVPTFSAVFGSVSPKLRRHVQMKVEKTDSTAGTNVKRQLNNPDTNVNEKTKAFVRALSQSPKPVTKDMLTKTNVVKVVGSAVPISVSLTVRSTPRDGHPEQLKHVPIKQKGISGNPPTSGVAGEAGISTQSNRSTEATTSSISPAHPGAVHQSVTSDRAATRESVKPRPSCLNKSLSKEWTPATAQEHTGSNTGRGVSTKLDATRKLSNDEIAPCSTDERNRLTRVACDTSAQLQQKQNHTGSKEEEPEKCCSPTSPGTQRKHSTEHVIFGSAVTLPCRLNVSAPLPAPASPGQEDLNNVNISQSASPRDALHGKKTSVLYVKKQKSISCEEDKRAEFEPQETSVAARTEPGDSVSVKRNVVSSVPISNTSSGNCNITTYHAGAVINKGQIWPPAKTNHHDQSVNDVTSYSSLRQIQSYRNVDDSGVQHHTDYAKRDTTRVSGDVTQLAAKSRLNDHRSDGEVRKDYRPNNREDEQRFVVLRNPVSKVISEMINVSKLEEQIERRQQLLQEDEKRQLQQPKIQQAGPEYGVKHVKQVVATVRTPSYELPCLTLEEKTVRSDSSVSLPSSPLNSSNDQVVRDLTGSNEEMAIESKCQEIQTDTVTTADKSVDSNSLTRNDSSKSSTNTALPLVRHATDKKTAGQVWPDVTNLVTRDSTDSSSGESEFLQMVLASKKSITPTQQIDPAGKPNVDDQTKRQAPPPPSPTAIQQLIEEFEEEGSDAEVHEKKEIEMALRKESEIKEFTDKIYKRLSNLLGSQEDIEDDVFAEDAEAGPRKHDVEDLFSRLDRGHDSFSSDSDEDEPGYNTAPMMSSGERNLSKVLTIETSSSLTTTTSSESDIYEEPPPFHAHDSETNANFLSSEGFPKRKTEPNVFVFPELENVRDVDSDDARQRRNSREYHSDDDVATGRGIPDYYDDKPLWTKRQKPPGHMSAAMMAIRRRERRERWLKKRRRNKTDLLSTGSSDTGSELALDRRDNPGRVTELSAFGYDEDEEFAEYERRIQRNEMGSGILTSPKYSKPILPFLGGGLRGKNGDELERESVSQKIESDTSLYRDSGNKPSVAVDSHRQRKHGRERRKKSSYDNDLCNQEEDFEISDQGDLDNVLNADPNGNNDKTRNPERFSSGSNLAIPGIEETFNELMSVKHILEGLQDRTPAHETNTEAKFMPLTTENVKSIREYYKDCYSSGNGRRSRMSATDRTESDLDIYSENRDDDESTDSNFNADDEEDDDGMEPYATADDDLAATGGSSSTGPSGRRGPGDDDDSETNVVVSCTFYNSNAFPAVAESQVVPKSAPIVVAMSSVKSTPNTLTPTAQASLLNSDEEFWAGSAAIDDSYRQLETATDAVSSTFQNAREQMQDIQHHLQALRRQMEVLQDDLTSTPKTVPQEVPLENQGK</sequence>
<comment type="caution">
    <text evidence="3">The sequence shown here is derived from an EMBL/GenBank/DDBJ whole genome shotgun (WGS) entry which is preliminary data.</text>
</comment>
<feature type="compositionally biased region" description="Low complexity" evidence="2">
    <location>
        <begin position="1554"/>
        <end position="1570"/>
    </location>
</feature>
<feature type="region of interest" description="Disordered" evidence="2">
    <location>
        <begin position="1154"/>
        <end position="1176"/>
    </location>
</feature>
<feature type="region of interest" description="Disordered" evidence="2">
    <location>
        <begin position="758"/>
        <end position="777"/>
    </location>
</feature>
<evidence type="ECO:0000256" key="2">
    <source>
        <dbReference type="SAM" id="MobiDB-lite"/>
    </source>
</evidence>
<feature type="region of interest" description="Disordered" evidence="2">
    <location>
        <begin position="1760"/>
        <end position="1861"/>
    </location>
</feature>
<feature type="compositionally biased region" description="Basic and acidic residues" evidence="2">
    <location>
        <begin position="174"/>
        <end position="189"/>
    </location>
</feature>
<feature type="compositionally biased region" description="Low complexity" evidence="2">
    <location>
        <begin position="459"/>
        <end position="474"/>
    </location>
</feature>
<feature type="compositionally biased region" description="Basic and acidic residues" evidence="2">
    <location>
        <begin position="9"/>
        <end position="33"/>
    </location>
</feature>
<evidence type="ECO:0000256" key="1">
    <source>
        <dbReference type="SAM" id="Coils"/>
    </source>
</evidence>
<feature type="compositionally biased region" description="Basic and acidic residues" evidence="2">
    <location>
        <begin position="1186"/>
        <end position="1203"/>
    </location>
</feature>
<feature type="compositionally biased region" description="Basic and acidic residues" evidence="2">
    <location>
        <begin position="378"/>
        <end position="391"/>
    </location>
</feature>
<feature type="compositionally biased region" description="Basic and acidic residues" evidence="2">
    <location>
        <begin position="400"/>
        <end position="415"/>
    </location>
</feature>
<feature type="coiled-coil region" evidence="1">
    <location>
        <begin position="2082"/>
        <end position="2109"/>
    </location>
</feature>
<proteinExistence type="predicted"/>
<feature type="compositionally biased region" description="Basic residues" evidence="2">
    <location>
        <begin position="1670"/>
        <end position="1686"/>
    </location>
</feature>
<feature type="compositionally biased region" description="Polar residues" evidence="2">
    <location>
        <begin position="219"/>
        <end position="233"/>
    </location>
</feature>
<feature type="compositionally biased region" description="Acidic residues" evidence="2">
    <location>
        <begin position="1820"/>
        <end position="1832"/>
    </location>
</feature>
<feature type="compositionally biased region" description="Basic residues" evidence="2">
    <location>
        <begin position="249"/>
        <end position="263"/>
    </location>
</feature>
<feature type="compositionally biased region" description="Polar residues" evidence="2">
    <location>
        <begin position="916"/>
        <end position="929"/>
    </location>
</feature>
<feature type="compositionally biased region" description="Low complexity" evidence="2">
    <location>
        <begin position="307"/>
        <end position="319"/>
    </location>
</feature>
<keyword evidence="4" id="KW-1185">Reference proteome</keyword>
<feature type="compositionally biased region" description="Basic and acidic residues" evidence="2">
    <location>
        <begin position="826"/>
        <end position="836"/>
    </location>
</feature>